<dbReference type="GO" id="GO:0016020">
    <property type="term" value="C:membrane"/>
    <property type="evidence" value="ECO:0007669"/>
    <property type="project" value="GOC"/>
</dbReference>
<feature type="domain" description="Endonuclease/exonuclease/phosphatase" evidence="1">
    <location>
        <begin position="45"/>
        <end position="263"/>
    </location>
</feature>
<proteinExistence type="predicted"/>
<dbReference type="AlphaFoldDB" id="U5QIF8"/>
<dbReference type="EMBL" id="CP003587">
    <property type="protein sequence ID" value="AGY58673.1"/>
    <property type="molecule type" value="Genomic_DNA"/>
</dbReference>
<evidence type="ECO:0000259" key="1">
    <source>
        <dbReference type="Pfam" id="PF03372"/>
    </source>
</evidence>
<gene>
    <name evidence="2" type="ORF">GKIL_2427</name>
</gene>
<dbReference type="InterPro" id="IPR005135">
    <property type="entry name" value="Endo/exonuclease/phosphatase"/>
</dbReference>
<dbReference type="GO" id="GO:0003824">
    <property type="term" value="F:catalytic activity"/>
    <property type="evidence" value="ECO:0007669"/>
    <property type="project" value="InterPro"/>
</dbReference>
<protein>
    <recommendedName>
        <fullName evidence="1">Endonuclease/exonuclease/phosphatase domain-containing protein</fullName>
    </recommendedName>
</protein>
<dbReference type="InterPro" id="IPR036691">
    <property type="entry name" value="Endo/exonu/phosph_ase_sf"/>
</dbReference>
<name>U5QIF8_GLOK1</name>
<dbReference type="RefSeq" id="WP_023173852.1">
    <property type="nucleotide sequence ID" value="NC_022600.1"/>
</dbReference>
<reference evidence="2 3" key="1">
    <citation type="journal article" date="2013" name="PLoS ONE">
        <title>Cultivation and Complete Genome Sequencing of Gloeobacter kilaueensis sp. nov., from a Lava Cave in Kilauea Caldera, Hawai'i.</title>
        <authorList>
            <person name="Saw J.H."/>
            <person name="Schatz M."/>
            <person name="Brown M.V."/>
            <person name="Kunkel D.D."/>
            <person name="Foster J.S."/>
            <person name="Shick H."/>
            <person name="Christensen S."/>
            <person name="Hou S."/>
            <person name="Wan X."/>
            <person name="Donachie S.P."/>
        </authorList>
    </citation>
    <scope>NUCLEOTIDE SEQUENCE [LARGE SCALE GENOMIC DNA]</scope>
    <source>
        <strain evidence="3">JS</strain>
    </source>
</reference>
<dbReference type="HOGENOM" id="CLU_083563_0_0_3"/>
<evidence type="ECO:0000313" key="3">
    <source>
        <dbReference type="Proteomes" id="UP000017396"/>
    </source>
</evidence>
<dbReference type="GO" id="GO:0006506">
    <property type="term" value="P:GPI anchor biosynthetic process"/>
    <property type="evidence" value="ECO:0007669"/>
    <property type="project" value="TreeGrafter"/>
</dbReference>
<dbReference type="InterPro" id="IPR051916">
    <property type="entry name" value="GPI-anchor_lipid_remodeler"/>
</dbReference>
<dbReference type="Pfam" id="PF03372">
    <property type="entry name" value="Exo_endo_phos"/>
    <property type="match status" value="1"/>
</dbReference>
<dbReference type="PANTHER" id="PTHR14859:SF1">
    <property type="entry name" value="PGAP2-INTERACTING PROTEIN"/>
    <property type="match status" value="1"/>
</dbReference>
<dbReference type="PANTHER" id="PTHR14859">
    <property type="entry name" value="CALCOFLUOR WHITE HYPERSENSITIVE PROTEIN PRECURSOR"/>
    <property type="match status" value="1"/>
</dbReference>
<keyword evidence="3" id="KW-1185">Reference proteome</keyword>
<organism evidence="2 3">
    <name type="scientific">Gloeobacter kilaueensis (strain ATCC BAA-2537 / CCAP 1431/1 / ULC 316 / JS1)</name>
    <dbReference type="NCBI Taxonomy" id="1183438"/>
    <lineage>
        <taxon>Bacteria</taxon>
        <taxon>Bacillati</taxon>
        <taxon>Cyanobacteriota</taxon>
        <taxon>Cyanophyceae</taxon>
        <taxon>Gloeobacterales</taxon>
        <taxon>Gloeobacteraceae</taxon>
        <taxon>Gloeobacter</taxon>
    </lineage>
</organism>
<dbReference type="eggNOG" id="COG3021">
    <property type="taxonomic scope" value="Bacteria"/>
</dbReference>
<dbReference type="Gene3D" id="3.60.10.10">
    <property type="entry name" value="Endonuclease/exonuclease/phosphatase"/>
    <property type="match status" value="1"/>
</dbReference>
<dbReference type="KEGG" id="glj:GKIL_2427"/>
<dbReference type="STRING" id="1183438.GKIL_2427"/>
<evidence type="ECO:0000313" key="2">
    <source>
        <dbReference type="EMBL" id="AGY58673.1"/>
    </source>
</evidence>
<dbReference type="NCBIfam" id="NF003842">
    <property type="entry name" value="PRK05421.1-4"/>
    <property type="match status" value="1"/>
</dbReference>
<sequence>MAEHPIEPWLRRFLPARRFVRAQQKTIAGKPVRATGLERTRIRVLSWNVAKNNYKQSWAEDFAAIVAQYNPDLILLQEVRFEIQAEQALELAGMHWHFAPNFIDAHHRAYSGILTAARAQTLATESIVTEHFEPIARTPKISLATTHAINDTQQALLTINCHLINFSNLSKFKAQLASLQTIIQSHRGPVILSGDFNTWSRSRAACLERFCRQFNLHSAAFSSVERQKIKRFLNSPPLDYIFASGLRENSAATVLDAVTSSDHKPLLASFRLAEAL</sequence>
<dbReference type="Proteomes" id="UP000017396">
    <property type="component" value="Chromosome"/>
</dbReference>
<dbReference type="OrthoDB" id="9793162at2"/>
<dbReference type="SUPFAM" id="SSF56219">
    <property type="entry name" value="DNase I-like"/>
    <property type="match status" value="1"/>
</dbReference>
<accession>U5QIF8</accession>
<dbReference type="PATRIC" id="fig|1183438.3.peg.2384"/>